<reference evidence="1 2" key="1">
    <citation type="journal article" date="2013" name="Genome Announc.">
        <title>Genome Sequences of Three hpAfrica2 Strains of Helicobacter pylori.</title>
        <authorList>
            <person name="Duncan S.S."/>
            <person name="Bertoli M.T."/>
            <person name="Kersulyte D."/>
            <person name="Valk P.L."/>
            <person name="Tamma S."/>
            <person name="Segal I."/>
            <person name="McClain M.S."/>
            <person name="Cover T.L."/>
            <person name="Berg D.E."/>
        </authorList>
    </citation>
    <scope>NUCLEOTIDE SEQUENCE [LARGE SCALE GENOMIC DNA]</scope>
    <source>
        <strain evidence="1 2">SouthAfrica50</strain>
    </source>
</reference>
<protein>
    <submittedName>
        <fullName evidence="1">Uncharacterized protein</fullName>
    </submittedName>
</protein>
<dbReference type="PATRIC" id="fig|1352357.3.peg.1172"/>
<proteinExistence type="predicted"/>
<name>T2S839_HELPX</name>
<organism evidence="1 2">
    <name type="scientific">Helicobacter pylori SouthAfrica50</name>
    <dbReference type="NCBI Taxonomy" id="1352357"/>
    <lineage>
        <taxon>Bacteria</taxon>
        <taxon>Pseudomonadati</taxon>
        <taxon>Campylobacterota</taxon>
        <taxon>Epsilonproteobacteria</taxon>
        <taxon>Campylobacterales</taxon>
        <taxon>Helicobacteraceae</taxon>
        <taxon>Helicobacter</taxon>
    </lineage>
</organism>
<dbReference type="EMBL" id="AVNI01000002">
    <property type="protein sequence ID" value="EQD88881.1"/>
    <property type="molecule type" value="Genomic_DNA"/>
</dbReference>
<sequence length="49" mass="5897">MRFFILFFMGMLGVGFSQTEFNLKDLEKKPAGIVRDYYLWRYISDKKPV</sequence>
<gene>
    <name evidence="1" type="ORF">HPSA50_1202</name>
</gene>
<evidence type="ECO:0000313" key="2">
    <source>
        <dbReference type="Proteomes" id="UP000015816"/>
    </source>
</evidence>
<dbReference type="Proteomes" id="UP000015816">
    <property type="component" value="Unassembled WGS sequence"/>
</dbReference>
<evidence type="ECO:0000313" key="1">
    <source>
        <dbReference type="EMBL" id="EQD88881.1"/>
    </source>
</evidence>
<comment type="caution">
    <text evidence="1">The sequence shown here is derived from an EMBL/GenBank/DDBJ whole genome shotgun (WGS) entry which is preliminary data.</text>
</comment>
<accession>T2S839</accession>
<dbReference type="AlphaFoldDB" id="T2S839"/>